<feature type="region of interest" description="Disordered" evidence="1">
    <location>
        <begin position="252"/>
        <end position="279"/>
    </location>
</feature>
<gene>
    <name evidence="2" type="ORF">POLS_LOCUS2660</name>
</gene>
<dbReference type="OrthoDB" id="3248508at2759"/>
<organism evidence="2 3">
    <name type="scientific">Penicillium olsonii</name>
    <dbReference type="NCBI Taxonomy" id="99116"/>
    <lineage>
        <taxon>Eukaryota</taxon>
        <taxon>Fungi</taxon>
        <taxon>Dikarya</taxon>
        <taxon>Ascomycota</taxon>
        <taxon>Pezizomycotina</taxon>
        <taxon>Eurotiomycetes</taxon>
        <taxon>Eurotiomycetidae</taxon>
        <taxon>Eurotiales</taxon>
        <taxon>Aspergillaceae</taxon>
        <taxon>Penicillium</taxon>
    </lineage>
</organism>
<dbReference type="PANTHER" id="PTHR47842:SF3">
    <property type="entry name" value="DUF676 DOMAIN-CONTAINING PROTEIN"/>
    <property type="match status" value="1"/>
</dbReference>
<dbReference type="SUPFAM" id="SSF53474">
    <property type="entry name" value="alpha/beta-Hydrolases"/>
    <property type="match status" value="1"/>
</dbReference>
<dbReference type="GO" id="GO:0072330">
    <property type="term" value="P:monocarboxylic acid biosynthetic process"/>
    <property type="evidence" value="ECO:0007669"/>
    <property type="project" value="UniProtKB-ARBA"/>
</dbReference>
<dbReference type="PANTHER" id="PTHR47842">
    <property type="entry name" value="EXPRESSED PROTEIN"/>
    <property type="match status" value="1"/>
</dbReference>
<accession>A0A9W4HGT9</accession>
<dbReference type="AlphaFoldDB" id="A0A9W4HGT9"/>
<name>A0A9W4HGT9_PENOL</name>
<reference evidence="2" key="1">
    <citation type="submission" date="2021-07" db="EMBL/GenBank/DDBJ databases">
        <authorList>
            <person name="Branca A.L. A."/>
        </authorList>
    </citation>
    <scope>NUCLEOTIDE SEQUENCE</scope>
</reference>
<dbReference type="InterPro" id="IPR029058">
    <property type="entry name" value="AB_hydrolase_fold"/>
</dbReference>
<keyword evidence="3" id="KW-1185">Reference proteome</keyword>
<dbReference type="EMBL" id="CAJVOS010000016">
    <property type="protein sequence ID" value="CAG8029388.1"/>
    <property type="molecule type" value="Genomic_DNA"/>
</dbReference>
<dbReference type="Proteomes" id="UP001153618">
    <property type="component" value="Unassembled WGS sequence"/>
</dbReference>
<protein>
    <submittedName>
        <fullName evidence="2">Uncharacterized protein</fullName>
    </submittedName>
</protein>
<proteinExistence type="predicted"/>
<evidence type="ECO:0000256" key="1">
    <source>
        <dbReference type="SAM" id="MobiDB-lite"/>
    </source>
</evidence>
<evidence type="ECO:0000313" key="3">
    <source>
        <dbReference type="Proteomes" id="UP001153618"/>
    </source>
</evidence>
<evidence type="ECO:0000313" key="2">
    <source>
        <dbReference type="EMBL" id="CAG8029388.1"/>
    </source>
</evidence>
<sequence>MQPYFQYLPSIREMTDSPRYRLAPHEADDLDIILLGHSIGGTLAAGVALLPSPVDSFQHSRKHRIMGLMNFDVPFLGLHPSVISSGIRSLFRKSDDSKGTVAEKSQGLEEMEDSYFPIVTNPNFDPSFGNDVRLLKSSRFLDTVQFFHKNMNHLPRSIFDSVMSYYKFPGYLNRLPHLRRQYKEMMRLEAADNGPNRVRFVNYYTEATGYKKSPTKRSSQAGGHNNDQKSKLEALAGDCQFPIQDELSSCASNDVAKSQPSKHEVKPDKRNPRTFVLKPSHHWKDGDDSLWEPVQMDNMDEVSAHQSIFLPGSNMYDRLVGEVVSTIQLWVQDSLSLNLLEMPGPEVSSS</sequence>
<dbReference type="GO" id="GO:0017000">
    <property type="term" value="P:antibiotic biosynthetic process"/>
    <property type="evidence" value="ECO:0007669"/>
    <property type="project" value="UniProtKB-ARBA"/>
</dbReference>
<comment type="caution">
    <text evidence="2">The sequence shown here is derived from an EMBL/GenBank/DDBJ whole genome shotgun (WGS) entry which is preliminary data.</text>
</comment>
<feature type="compositionally biased region" description="Basic and acidic residues" evidence="1">
    <location>
        <begin position="261"/>
        <end position="271"/>
    </location>
</feature>